<organism evidence="3 4">
    <name type="scientific">Cellulomonas gelida</name>
    <dbReference type="NCBI Taxonomy" id="1712"/>
    <lineage>
        <taxon>Bacteria</taxon>
        <taxon>Bacillati</taxon>
        <taxon>Actinomycetota</taxon>
        <taxon>Actinomycetes</taxon>
        <taxon>Micrococcales</taxon>
        <taxon>Cellulomonadaceae</taxon>
        <taxon>Cellulomonas</taxon>
    </lineage>
</organism>
<accession>A0A4Y3KI96</accession>
<feature type="compositionally biased region" description="Pro residues" evidence="1">
    <location>
        <begin position="50"/>
        <end position="66"/>
    </location>
</feature>
<dbReference type="AlphaFoldDB" id="A0A4Y3KI96"/>
<evidence type="ECO:0000256" key="1">
    <source>
        <dbReference type="SAM" id="MobiDB-lite"/>
    </source>
</evidence>
<proteinExistence type="predicted"/>
<dbReference type="RefSeq" id="WP_141369839.1">
    <property type="nucleotide sequence ID" value="NZ_BJLQ01000011.1"/>
</dbReference>
<dbReference type="EMBL" id="BJLQ01000011">
    <property type="protein sequence ID" value="GEA84121.1"/>
    <property type="molecule type" value="Genomic_DNA"/>
</dbReference>
<feature type="compositionally biased region" description="Basic and acidic residues" evidence="1">
    <location>
        <begin position="72"/>
        <end position="111"/>
    </location>
</feature>
<sequence>MKCPVDQAELVMSERQGVEIDYCPTCRGVWLDRGELDKILDRAAAVSTPGAPPAPGAAATPPPYGTPPAGAEPRHDAPRYDAPRYDAPRHDGPRYDEPRYDERRRDDDRSRYGSSGDPRYDDPRYRRKKKRESWLGDLLDFD</sequence>
<comment type="caution">
    <text evidence="3">The sequence shown here is derived from an EMBL/GenBank/DDBJ whole genome shotgun (WGS) entry which is preliminary data.</text>
</comment>
<gene>
    <name evidence="3" type="ORF">CGE01nite_13720</name>
</gene>
<dbReference type="Proteomes" id="UP000320461">
    <property type="component" value="Unassembled WGS sequence"/>
</dbReference>
<evidence type="ECO:0000313" key="4">
    <source>
        <dbReference type="Proteomes" id="UP000320461"/>
    </source>
</evidence>
<dbReference type="InterPro" id="IPR027392">
    <property type="entry name" value="TF_Znf"/>
</dbReference>
<evidence type="ECO:0000313" key="3">
    <source>
        <dbReference type="EMBL" id="GEA84121.1"/>
    </source>
</evidence>
<feature type="region of interest" description="Disordered" evidence="1">
    <location>
        <begin position="44"/>
        <end position="142"/>
    </location>
</feature>
<feature type="domain" description="Transcription factor zinc-finger" evidence="2">
    <location>
        <begin position="2"/>
        <end position="42"/>
    </location>
</feature>
<reference evidence="3 4" key="1">
    <citation type="submission" date="2019-06" db="EMBL/GenBank/DDBJ databases">
        <title>Whole genome shotgun sequence of Cellulomonas gelida NBRC 3748.</title>
        <authorList>
            <person name="Hosoyama A."/>
            <person name="Uohara A."/>
            <person name="Ohji S."/>
            <person name="Ichikawa N."/>
        </authorList>
    </citation>
    <scope>NUCLEOTIDE SEQUENCE [LARGE SCALE GENOMIC DNA]</scope>
    <source>
        <strain evidence="3 4">NBRC 3748</strain>
    </source>
</reference>
<protein>
    <recommendedName>
        <fullName evidence="2">Transcription factor zinc-finger domain-containing protein</fullName>
    </recommendedName>
</protein>
<evidence type="ECO:0000259" key="2">
    <source>
        <dbReference type="Pfam" id="PF13453"/>
    </source>
</evidence>
<keyword evidence="4" id="KW-1185">Reference proteome</keyword>
<dbReference type="OrthoDB" id="9814037at2"/>
<dbReference type="Pfam" id="PF13453">
    <property type="entry name" value="Zn_ribbon_TFIIB"/>
    <property type="match status" value="1"/>
</dbReference>
<name>A0A4Y3KI96_9CELL</name>